<evidence type="ECO:0000313" key="3">
    <source>
        <dbReference type="Proteomes" id="UP000694700"/>
    </source>
</evidence>
<evidence type="ECO:0000259" key="1">
    <source>
        <dbReference type="Pfam" id="PF10419"/>
    </source>
</evidence>
<sequence length="124" mass="14041">ATYLYETEILVVSGMISSDLICSRQGACKIVGRYLFAWEYEDAIGTCVIFEEDGAGSNSALKYKCHAMKKLMLQRTFLSERKEEPVSGRIEVLALQEEESFGRKSAVCHYLDITWIPSTQRDLC</sequence>
<name>A0A8C1TYD9_CYPCA</name>
<dbReference type="Gene3D" id="2.60.40.4370">
    <property type="match status" value="1"/>
</dbReference>
<dbReference type="AlphaFoldDB" id="A0A8C1TYD9"/>
<evidence type="ECO:0000313" key="2">
    <source>
        <dbReference type="Ensembl" id="ENSCCRP00015028442.1"/>
    </source>
</evidence>
<dbReference type="Proteomes" id="UP000694700">
    <property type="component" value="Unplaced"/>
</dbReference>
<organism evidence="2 3">
    <name type="scientific">Cyprinus carpio</name>
    <name type="common">Common carp</name>
    <dbReference type="NCBI Taxonomy" id="7962"/>
    <lineage>
        <taxon>Eukaryota</taxon>
        <taxon>Metazoa</taxon>
        <taxon>Chordata</taxon>
        <taxon>Craniata</taxon>
        <taxon>Vertebrata</taxon>
        <taxon>Euteleostomi</taxon>
        <taxon>Actinopterygii</taxon>
        <taxon>Neopterygii</taxon>
        <taxon>Teleostei</taxon>
        <taxon>Ostariophysi</taxon>
        <taxon>Cypriniformes</taxon>
        <taxon>Cyprinidae</taxon>
        <taxon>Cyprininae</taxon>
        <taxon>Cyprinus</taxon>
    </lineage>
</organism>
<accession>A0A8C1TYD9</accession>
<feature type="domain" description="Transcription factor TFIIIC triple barrel" evidence="1">
    <location>
        <begin position="31"/>
        <end position="78"/>
    </location>
</feature>
<proteinExistence type="predicted"/>
<protein>
    <recommendedName>
        <fullName evidence="1">Transcription factor TFIIIC triple barrel domain-containing protein</fullName>
    </recommendedName>
</protein>
<dbReference type="Pfam" id="PF10419">
    <property type="entry name" value="TFIIIC_sub6"/>
    <property type="match status" value="1"/>
</dbReference>
<dbReference type="Ensembl" id="ENSCCRT00015029448.1">
    <property type="protein sequence ID" value="ENSCCRP00015028442.1"/>
    <property type="gene ID" value="ENSCCRG00015012003.1"/>
</dbReference>
<dbReference type="InterPro" id="IPR019481">
    <property type="entry name" value="TFIIIC_triple_barrel"/>
</dbReference>
<reference evidence="2" key="1">
    <citation type="submission" date="2025-08" db="UniProtKB">
        <authorList>
            <consortium name="Ensembl"/>
        </authorList>
    </citation>
    <scope>IDENTIFICATION</scope>
</reference>